<dbReference type="EMBL" id="PIQI01000011">
    <property type="protein sequence ID" value="PJZ05883.1"/>
    <property type="molecule type" value="Genomic_DNA"/>
</dbReference>
<protein>
    <recommendedName>
        <fullName evidence="3">Nucleotidyl transferase AbiEii/AbiGii toxin family protein</fullName>
    </recommendedName>
</protein>
<dbReference type="Proteomes" id="UP000232062">
    <property type="component" value="Unassembled WGS sequence"/>
</dbReference>
<gene>
    <name evidence="1" type="ORF">PRCB_03930</name>
</gene>
<evidence type="ECO:0008006" key="3">
    <source>
        <dbReference type="Google" id="ProtNLM"/>
    </source>
</evidence>
<proteinExistence type="predicted"/>
<reference evidence="1 2" key="1">
    <citation type="submission" date="2017-11" db="EMBL/GenBank/DDBJ databases">
        <title>The genome sequence of Pantoea rodasii DSM 26611.</title>
        <authorList>
            <person name="Gao J."/>
            <person name="Mao X."/>
            <person name="Sun J."/>
        </authorList>
    </citation>
    <scope>NUCLEOTIDE SEQUENCE [LARGE SCALE GENOMIC DNA]</scope>
    <source>
        <strain evidence="1 2">DSM 26611</strain>
    </source>
</reference>
<name>A0A2M9WE89_9GAMM</name>
<sequence length="306" mass="34792">MDRQSVYYKQVQLLLQVLPIVSQHDCFALKGGTAINLFIRDLPRLSVDIDLVFLPVMDRQQSLMTIRSKLDEITKDISTRIADSKVIKSYEDKMDALRLTVTRSGVQIKIELSPVLRGTVYEPSVISVSASVEDEFGFAETRVVAFADLYAGKICAALDRQHPRDLFDVKFLLDNEGLTDELRKALLVYLVSHPRPLSELLRPQLKDISAVYEGEFRNMAEIDVQRDELEAARVKLIETINRSITEQERQFLLTFKQGTPNWTLLGLTGVEQLPAVRWKLHNLSNMQPSKHTEALAKLKDVLLITT</sequence>
<dbReference type="InterPro" id="IPR014942">
    <property type="entry name" value="AbiEii"/>
</dbReference>
<dbReference type="Pfam" id="PF08843">
    <property type="entry name" value="AbiEii"/>
    <property type="match status" value="1"/>
</dbReference>
<dbReference type="AlphaFoldDB" id="A0A2M9WE89"/>
<evidence type="ECO:0000313" key="2">
    <source>
        <dbReference type="Proteomes" id="UP000232062"/>
    </source>
</evidence>
<keyword evidence="2" id="KW-1185">Reference proteome</keyword>
<comment type="caution">
    <text evidence="1">The sequence shown here is derived from an EMBL/GenBank/DDBJ whole genome shotgun (WGS) entry which is preliminary data.</text>
</comment>
<evidence type="ECO:0000313" key="1">
    <source>
        <dbReference type="EMBL" id="PJZ05883.1"/>
    </source>
</evidence>
<dbReference type="STRING" id="1076549.HA45_26805"/>
<dbReference type="Gene3D" id="3.10.450.620">
    <property type="entry name" value="JHP933, nucleotidyltransferase-like core domain"/>
    <property type="match status" value="1"/>
</dbReference>
<dbReference type="OrthoDB" id="1550603at2"/>
<accession>A0A2M9WE89</accession>
<organism evidence="1 2">
    <name type="scientific">Pantoea rodasii</name>
    <dbReference type="NCBI Taxonomy" id="1076549"/>
    <lineage>
        <taxon>Bacteria</taxon>
        <taxon>Pseudomonadati</taxon>
        <taxon>Pseudomonadota</taxon>
        <taxon>Gammaproteobacteria</taxon>
        <taxon>Enterobacterales</taxon>
        <taxon>Erwiniaceae</taxon>
        <taxon>Pantoea</taxon>
    </lineage>
</organism>